<comment type="caution">
    <text evidence="2">The sequence shown here is derived from an EMBL/GenBank/DDBJ whole genome shotgun (WGS) entry which is preliminary data.</text>
</comment>
<organism evidence="2 3">
    <name type="scientific">Filobacillus milosensis</name>
    <dbReference type="NCBI Taxonomy" id="94137"/>
    <lineage>
        <taxon>Bacteria</taxon>
        <taxon>Bacillati</taxon>
        <taxon>Bacillota</taxon>
        <taxon>Bacilli</taxon>
        <taxon>Bacillales</taxon>
        <taxon>Bacillaceae</taxon>
        <taxon>Filobacillus</taxon>
    </lineage>
</organism>
<dbReference type="EMBL" id="SOPW01000026">
    <property type="protein sequence ID" value="TFB13367.1"/>
    <property type="molecule type" value="Genomic_DNA"/>
</dbReference>
<evidence type="ECO:0000313" key="3">
    <source>
        <dbReference type="Proteomes" id="UP000297975"/>
    </source>
</evidence>
<feature type="transmembrane region" description="Helical" evidence="1">
    <location>
        <begin position="85"/>
        <end position="106"/>
    </location>
</feature>
<dbReference type="Proteomes" id="UP000297975">
    <property type="component" value="Unassembled WGS sequence"/>
</dbReference>
<keyword evidence="1" id="KW-0812">Transmembrane</keyword>
<feature type="transmembrane region" description="Helical" evidence="1">
    <location>
        <begin position="58"/>
        <end position="79"/>
    </location>
</feature>
<dbReference type="RefSeq" id="WP_134341508.1">
    <property type="nucleotide sequence ID" value="NZ_SOPW01000026.1"/>
</dbReference>
<name>A0A4Y8IBM1_9BACI</name>
<keyword evidence="1" id="KW-1133">Transmembrane helix</keyword>
<dbReference type="OrthoDB" id="2970082at2"/>
<evidence type="ECO:0000313" key="2">
    <source>
        <dbReference type="EMBL" id="TFB13367.1"/>
    </source>
</evidence>
<feature type="transmembrane region" description="Helical" evidence="1">
    <location>
        <begin position="7"/>
        <end position="25"/>
    </location>
</feature>
<proteinExistence type="predicted"/>
<protein>
    <submittedName>
        <fullName evidence="2">Uncharacterized protein</fullName>
    </submittedName>
</protein>
<evidence type="ECO:0000256" key="1">
    <source>
        <dbReference type="SAM" id="Phobius"/>
    </source>
</evidence>
<accession>A0A4Y8IBM1</accession>
<sequence>MNLKVNDYIIIVLIAVLLFLDHFVSGIPHNLLAWVFAGVIIYSLNYKKYKDVSLKEIMNWQILSSIVVLVLVLIFTLIGTDDTPGVSLTSGMFYFVILLSLFEIIYQRLQIKRGTDDR</sequence>
<gene>
    <name evidence="2" type="ORF">E3U55_16110</name>
</gene>
<dbReference type="AlphaFoldDB" id="A0A4Y8IBM1"/>
<keyword evidence="3" id="KW-1185">Reference proteome</keyword>
<keyword evidence="1" id="KW-0472">Membrane</keyword>
<reference evidence="2 3" key="1">
    <citation type="submission" date="2019-03" db="EMBL/GenBank/DDBJ databases">
        <authorList>
            <person name="He R.-H."/>
        </authorList>
    </citation>
    <scope>NUCLEOTIDE SEQUENCE [LARGE SCALE GENOMIC DNA]</scope>
    <source>
        <strain evidence="3">SH 714</strain>
    </source>
</reference>